<dbReference type="GO" id="GO:0008289">
    <property type="term" value="F:lipid binding"/>
    <property type="evidence" value="ECO:0007669"/>
    <property type="project" value="UniProtKB-KW"/>
</dbReference>
<evidence type="ECO:0000256" key="4">
    <source>
        <dbReference type="ARBA" id="ARBA00022553"/>
    </source>
</evidence>
<dbReference type="PROSITE" id="PS50848">
    <property type="entry name" value="START"/>
    <property type="match status" value="1"/>
</dbReference>
<keyword evidence="7" id="KW-0446">Lipid-binding</keyword>
<sequence length="486" mass="56986">MYSRYIPSRFLLPLAQRRSASSSSASSYYHQQLRRRHFGDMFHCFFCRTRLREHGAQLARLCARQFEFVAAQRVRRSLQIFQLYSKIWDEVALREFARSWRRRLARKARDFLVGAVGVSVYNWDQQRIHDKELYSQEIDGIHELRDCTTVCPNCHLRLIVDAARPDVQYCQCPNSKYALNKAQEEGIDWLPFLERQDMLVWRKEEQGLYAYKVYGSFNDVTAEDLLQVQIDIDYRKEWDTTAQKLEIIDTEPLTKNVQGSQTEVVYWEMVWPRFFANRDYVYQRRWLYDKKKDVIIIVNKGVDHPNAPDRQDTYRVKTYWSCMVIKPYKSISEPGIEFGLTYFEDPGVSIPSAVTSWVAMSGLPDYLCRMREAGKNYKSYKASLKTENIKTKSIQVNDDRDSNKSLLSVNNDIKQIAVPENSDSDTNTKDQTQEDSIQQPTKTTSEDNTSEGNNKTEEEEESSDTDSQDDNEPGFLDYFFRAKLFA</sequence>
<dbReference type="GO" id="GO:0005829">
    <property type="term" value="C:cytosol"/>
    <property type="evidence" value="ECO:0007669"/>
    <property type="project" value="UniProtKB-ARBA"/>
</dbReference>
<evidence type="ECO:0000256" key="7">
    <source>
        <dbReference type="ARBA" id="ARBA00023121"/>
    </source>
</evidence>
<feature type="domain" description="START" evidence="13">
    <location>
        <begin position="189"/>
        <end position="379"/>
    </location>
</feature>
<dbReference type="PANTHER" id="PTHR19308:SF8">
    <property type="entry name" value="STAR-RELATED LIPID TRANSFER PROTEIN 7, MITOCHONDRIAL"/>
    <property type="match status" value="1"/>
</dbReference>
<name>A0ABD2XER1_9HYME</name>
<keyword evidence="4" id="KW-0597">Phosphoprotein</keyword>
<evidence type="ECO:0000256" key="12">
    <source>
        <dbReference type="SAM" id="MobiDB-lite"/>
    </source>
</evidence>
<dbReference type="InterPro" id="IPR002913">
    <property type="entry name" value="START_lipid-bd_dom"/>
</dbReference>
<dbReference type="InterPro" id="IPR051213">
    <property type="entry name" value="START_lipid_transfer"/>
</dbReference>
<evidence type="ECO:0000256" key="8">
    <source>
        <dbReference type="ARBA" id="ARBA00063535"/>
    </source>
</evidence>
<evidence type="ECO:0000256" key="11">
    <source>
        <dbReference type="ARBA" id="ARBA00079049"/>
    </source>
</evidence>
<evidence type="ECO:0000313" key="15">
    <source>
        <dbReference type="Proteomes" id="UP001627154"/>
    </source>
</evidence>
<comment type="subunit">
    <text evidence="8">Interacts with ACOT13/THEM2.</text>
</comment>
<keyword evidence="15" id="KW-1185">Reference proteome</keyword>
<keyword evidence="6" id="KW-0445">Lipid transport</keyword>
<dbReference type="FunFam" id="3.30.530.20:FF:000017">
    <property type="entry name" value="Phosphatidylcholine transfer protein, putative"/>
    <property type="match status" value="1"/>
</dbReference>
<evidence type="ECO:0000259" key="13">
    <source>
        <dbReference type="PROSITE" id="PS50848"/>
    </source>
</evidence>
<organism evidence="14 15">
    <name type="scientific">Trichogramma kaykai</name>
    <dbReference type="NCBI Taxonomy" id="54128"/>
    <lineage>
        <taxon>Eukaryota</taxon>
        <taxon>Metazoa</taxon>
        <taxon>Ecdysozoa</taxon>
        <taxon>Arthropoda</taxon>
        <taxon>Hexapoda</taxon>
        <taxon>Insecta</taxon>
        <taxon>Pterygota</taxon>
        <taxon>Neoptera</taxon>
        <taxon>Endopterygota</taxon>
        <taxon>Hymenoptera</taxon>
        <taxon>Apocrita</taxon>
        <taxon>Proctotrupomorpha</taxon>
        <taxon>Chalcidoidea</taxon>
        <taxon>Trichogrammatidae</taxon>
        <taxon>Trichogramma</taxon>
    </lineage>
</organism>
<comment type="caution">
    <text evidence="14">The sequence shown here is derived from an EMBL/GenBank/DDBJ whole genome shotgun (WGS) entry which is preliminary data.</text>
</comment>
<dbReference type="Pfam" id="PF01852">
    <property type="entry name" value="START"/>
    <property type="match status" value="1"/>
</dbReference>
<evidence type="ECO:0000256" key="3">
    <source>
        <dbReference type="ARBA" id="ARBA00022490"/>
    </source>
</evidence>
<evidence type="ECO:0000313" key="14">
    <source>
        <dbReference type="EMBL" id="KAL3403681.1"/>
    </source>
</evidence>
<evidence type="ECO:0000256" key="6">
    <source>
        <dbReference type="ARBA" id="ARBA00023055"/>
    </source>
</evidence>
<evidence type="ECO:0000256" key="1">
    <source>
        <dbReference type="ARBA" id="ARBA00004496"/>
    </source>
</evidence>
<feature type="compositionally biased region" description="Polar residues" evidence="12">
    <location>
        <begin position="434"/>
        <end position="447"/>
    </location>
</feature>
<proteinExistence type="predicted"/>
<dbReference type="Proteomes" id="UP001627154">
    <property type="component" value="Unassembled WGS sequence"/>
</dbReference>
<keyword evidence="3" id="KW-0963">Cytoplasm</keyword>
<feature type="region of interest" description="Disordered" evidence="12">
    <location>
        <begin position="395"/>
        <end position="474"/>
    </location>
</feature>
<keyword evidence="2" id="KW-0813">Transport</keyword>
<comment type="subcellular location">
    <subcellularLocation>
        <location evidence="1">Cytoplasm</location>
    </subcellularLocation>
</comment>
<dbReference type="PANTHER" id="PTHR19308">
    <property type="entry name" value="PHOSPHATIDYLCHOLINE TRANSFER PROTEIN"/>
    <property type="match status" value="1"/>
</dbReference>
<accession>A0ABD2XER1</accession>
<evidence type="ECO:0000256" key="9">
    <source>
        <dbReference type="ARBA" id="ARBA00069061"/>
    </source>
</evidence>
<dbReference type="EMBL" id="JBJJXI010000029">
    <property type="protein sequence ID" value="KAL3403681.1"/>
    <property type="molecule type" value="Genomic_DNA"/>
</dbReference>
<keyword evidence="5" id="KW-0007">Acetylation</keyword>
<dbReference type="GO" id="GO:0006869">
    <property type="term" value="P:lipid transport"/>
    <property type="evidence" value="ECO:0007669"/>
    <property type="project" value="UniProtKB-KW"/>
</dbReference>
<gene>
    <name evidence="14" type="ORF">TKK_003616</name>
</gene>
<dbReference type="SUPFAM" id="SSF55961">
    <property type="entry name" value="Bet v1-like"/>
    <property type="match status" value="1"/>
</dbReference>
<evidence type="ECO:0000256" key="10">
    <source>
        <dbReference type="ARBA" id="ARBA00077188"/>
    </source>
</evidence>
<evidence type="ECO:0000256" key="5">
    <source>
        <dbReference type="ARBA" id="ARBA00022990"/>
    </source>
</evidence>
<feature type="compositionally biased region" description="Polar residues" evidence="12">
    <location>
        <begin position="404"/>
        <end position="413"/>
    </location>
</feature>
<dbReference type="Gene3D" id="3.30.530.20">
    <property type="match status" value="1"/>
</dbReference>
<feature type="compositionally biased region" description="Acidic residues" evidence="12">
    <location>
        <begin position="457"/>
        <end position="472"/>
    </location>
</feature>
<evidence type="ECO:0000256" key="2">
    <source>
        <dbReference type="ARBA" id="ARBA00022448"/>
    </source>
</evidence>
<dbReference type="SMART" id="SM00234">
    <property type="entry name" value="START"/>
    <property type="match status" value="1"/>
</dbReference>
<dbReference type="InterPro" id="IPR023393">
    <property type="entry name" value="START-like_dom_sf"/>
</dbReference>
<dbReference type="CDD" id="cd08911">
    <property type="entry name" value="START_STARD7-like"/>
    <property type="match status" value="1"/>
</dbReference>
<protein>
    <recommendedName>
        <fullName evidence="9">Phosphatidylcholine transfer protein</fullName>
    </recommendedName>
    <alternativeName>
        <fullName evidence="11">START domain-containing protein 2</fullName>
    </alternativeName>
    <alternativeName>
        <fullName evidence="10">StAR-related lipid transfer protein 2</fullName>
    </alternativeName>
</protein>
<dbReference type="AlphaFoldDB" id="A0ABD2XER1"/>
<dbReference type="InterPro" id="IPR041949">
    <property type="entry name" value="START_STARD7"/>
</dbReference>
<reference evidence="14 15" key="1">
    <citation type="journal article" date="2024" name="bioRxiv">
        <title>A reference genome for Trichogramma kaykai: A tiny desert-dwelling parasitoid wasp with competing sex-ratio distorters.</title>
        <authorList>
            <person name="Culotta J."/>
            <person name="Lindsey A.R."/>
        </authorList>
    </citation>
    <scope>NUCLEOTIDE SEQUENCE [LARGE SCALE GENOMIC DNA]</scope>
    <source>
        <strain evidence="14 15">KSX58</strain>
    </source>
</reference>